<keyword evidence="2" id="KW-1185">Reference proteome</keyword>
<comment type="caution">
    <text evidence="1">The sequence shown here is derived from an EMBL/GenBank/DDBJ whole genome shotgun (WGS) entry which is preliminary data.</text>
</comment>
<dbReference type="EMBL" id="CABVMM010000008">
    <property type="protein sequence ID" value="VVV00908.1"/>
    <property type="molecule type" value="Genomic_DNA"/>
</dbReference>
<dbReference type="Proteomes" id="UP000356253">
    <property type="component" value="Unassembled WGS sequence"/>
</dbReference>
<reference evidence="1" key="1">
    <citation type="submission" date="2019-09" db="EMBL/GenBank/DDBJ databases">
        <authorList>
            <person name="Rodrigo-Torres L."/>
            <person name="Arahal R. D."/>
            <person name="Lucena T."/>
        </authorList>
    </citation>
    <scope>NUCLEOTIDE SEQUENCE</scope>
    <source>
        <strain evidence="1">ISS653</strain>
    </source>
</reference>
<organism evidence="1 2">
    <name type="scientific">Mesonia oceanica</name>
    <dbReference type="NCBI Taxonomy" id="2687242"/>
    <lineage>
        <taxon>Bacteria</taxon>
        <taxon>Pseudomonadati</taxon>
        <taxon>Bacteroidota</taxon>
        <taxon>Flavobacteriia</taxon>
        <taxon>Flavobacteriales</taxon>
        <taxon>Flavobacteriaceae</taxon>
        <taxon>Mesonia</taxon>
    </lineage>
</organism>
<proteinExistence type="predicted"/>
<evidence type="ECO:0000313" key="1">
    <source>
        <dbReference type="EMBL" id="VVV00908.1"/>
    </source>
</evidence>
<name>A0AC61YAK0_9FLAO</name>
<protein>
    <submittedName>
        <fullName evidence="1">Uncharacterized protein</fullName>
    </submittedName>
</protein>
<sequence>MNNEFIIKIKSFLDKDQATSKKKLLNYIQKEFPELKKSSINVYLSQLKKDGIIKNPSRGSYKLRSKEQYCPNIDLKLTRIFNKVMKKFPYAEVCIWNTKWLNEFMRHQPFKFYIVIEVEKDVAESIFHTLNTNGKKVFFEPDSETFDRYISNNSEVLIVKNLISESPLKKVNQIVTPTLEKLLVDMTIDTNLYAAQQSEIRFIYDSIFNKYEINKNKMKRYAYRRNRELEVEKLINITLANL</sequence>
<gene>
    <name evidence="1" type="ORF">FVB9532_02184</name>
</gene>
<accession>A0AC61YAK0</accession>
<evidence type="ECO:0000313" key="2">
    <source>
        <dbReference type="Proteomes" id="UP000356253"/>
    </source>
</evidence>